<name>A0A5C0ZZS3_9GAMM</name>
<evidence type="ECO:0000313" key="4">
    <source>
        <dbReference type="Proteomes" id="UP000322553"/>
    </source>
</evidence>
<feature type="coiled-coil region" evidence="1">
    <location>
        <begin position="127"/>
        <end position="154"/>
    </location>
</feature>
<keyword evidence="4" id="KW-1185">Reference proteome</keyword>
<dbReference type="InterPro" id="IPR021342">
    <property type="entry name" value="DUF2959"/>
</dbReference>
<dbReference type="KEGG" id="kuy:FY550_03615"/>
<evidence type="ECO:0000313" key="3">
    <source>
        <dbReference type="EMBL" id="QEL10319.1"/>
    </source>
</evidence>
<dbReference type="Proteomes" id="UP000322553">
    <property type="component" value="Chromosome"/>
</dbReference>
<accession>A0A5C0ZZS3</accession>
<keyword evidence="2" id="KW-0732">Signal</keyword>
<proteinExistence type="predicted"/>
<keyword evidence="1" id="KW-0175">Coiled coil</keyword>
<feature type="chain" id="PRO_5022932055" evidence="2">
    <location>
        <begin position="24"/>
        <end position="215"/>
    </location>
</feature>
<evidence type="ECO:0000256" key="1">
    <source>
        <dbReference type="SAM" id="Coils"/>
    </source>
</evidence>
<sequence length="215" mass="24177">MRQLNLSSSLLCMVLLLGGCQSAYYSAMEQAGVPIRTLVVNRVEAARDAQQDAGDRFSSALERFRSVVDVPESELSHTYDALADEYEASQRAAQAVHQRVDAIEGATDALFDEWEGELDEYHNADYRQRSADELKQARKRYAEMLDAMHAAEQSLQPALDLMHDNVLFLKHNLNAQAIGALQPEVERLDARVAHLRQQMRSAIERSNTFISTLPE</sequence>
<dbReference type="RefSeq" id="WP_149054360.1">
    <property type="nucleotide sequence ID" value="NZ_CP043420.1"/>
</dbReference>
<protein>
    <submittedName>
        <fullName evidence="3">DUF2959 domain-containing protein</fullName>
    </submittedName>
</protein>
<dbReference type="PROSITE" id="PS51257">
    <property type="entry name" value="PROKAR_LIPOPROTEIN"/>
    <property type="match status" value="1"/>
</dbReference>
<reference evidence="3 4" key="1">
    <citation type="submission" date="2019-08" db="EMBL/GenBank/DDBJ databases">
        <title>Complete genome sequence of Kushneria sp. YCWA18, a halophilic phosphate-solubilizing bacterium isolated from Daqiao saltern in China.</title>
        <authorList>
            <person name="Du G.-X."/>
            <person name="Qu L.-Y."/>
        </authorList>
    </citation>
    <scope>NUCLEOTIDE SEQUENCE [LARGE SCALE GENOMIC DNA]</scope>
    <source>
        <strain evidence="3 4">YCWA18</strain>
    </source>
</reference>
<gene>
    <name evidence="3" type="ORF">FY550_03615</name>
</gene>
<dbReference type="AlphaFoldDB" id="A0A5C0ZZS3"/>
<organism evidence="3 4">
    <name type="scientific">Kushneria phosphatilytica</name>
    <dbReference type="NCBI Taxonomy" id="657387"/>
    <lineage>
        <taxon>Bacteria</taxon>
        <taxon>Pseudomonadati</taxon>
        <taxon>Pseudomonadota</taxon>
        <taxon>Gammaproteobacteria</taxon>
        <taxon>Oceanospirillales</taxon>
        <taxon>Halomonadaceae</taxon>
        <taxon>Kushneria</taxon>
    </lineage>
</organism>
<dbReference type="EMBL" id="CP043420">
    <property type="protein sequence ID" value="QEL10319.1"/>
    <property type="molecule type" value="Genomic_DNA"/>
</dbReference>
<feature type="signal peptide" evidence="2">
    <location>
        <begin position="1"/>
        <end position="23"/>
    </location>
</feature>
<dbReference type="Pfam" id="PF11172">
    <property type="entry name" value="DUF2959"/>
    <property type="match status" value="1"/>
</dbReference>
<dbReference type="Gene3D" id="1.20.5.300">
    <property type="match status" value="1"/>
</dbReference>
<evidence type="ECO:0000256" key="2">
    <source>
        <dbReference type="SAM" id="SignalP"/>
    </source>
</evidence>